<dbReference type="PANTHER" id="PTHR11910">
    <property type="entry name" value="ATP SYNTHASE DELTA CHAIN"/>
    <property type="match status" value="1"/>
</dbReference>
<comment type="function">
    <text evidence="7">This protein is part of the stalk that links CF(0) to CF(1). It either transmits conformational changes from CF(0) to CF(1) or is implicated in proton conduction.</text>
</comment>
<reference evidence="8 9" key="1">
    <citation type="submission" date="2022-01" db="EMBL/GenBank/DDBJ databases">
        <title>Novel bile acid biosynthetic pathways are enriched in the microbiome of centenarians.</title>
        <authorList>
            <person name="Sato Y."/>
            <person name="Atarashi K."/>
            <person name="Plichta R.D."/>
            <person name="Arai Y."/>
            <person name="Sasajima S."/>
            <person name="Kearney M.S."/>
            <person name="Suda W."/>
            <person name="Takeshita K."/>
            <person name="Sasaki T."/>
            <person name="Okamoto S."/>
            <person name="Skelly N.A."/>
            <person name="Okamura Y."/>
            <person name="Vlamakis H."/>
            <person name="Li Y."/>
            <person name="Tanoue T."/>
            <person name="Takei H."/>
            <person name="Nittono H."/>
            <person name="Narushima S."/>
            <person name="Irie J."/>
            <person name="Itoh H."/>
            <person name="Moriya K."/>
            <person name="Sugiura Y."/>
            <person name="Suematsu M."/>
            <person name="Moritoki N."/>
            <person name="Shibata S."/>
            <person name="Littman R.D."/>
            <person name="Fischbach A.M."/>
            <person name="Uwamino Y."/>
            <person name="Inoue T."/>
            <person name="Honda A."/>
            <person name="Hattori M."/>
            <person name="Murai T."/>
            <person name="Xavier J.R."/>
            <person name="Hirose N."/>
            <person name="Honda K."/>
        </authorList>
    </citation>
    <scope>NUCLEOTIDE SEQUENCE [LARGE SCALE GENOMIC DNA]</scope>
    <source>
        <strain evidence="8 9">CE91-St30</strain>
    </source>
</reference>
<evidence type="ECO:0000256" key="5">
    <source>
        <dbReference type="ARBA" id="ARBA00023136"/>
    </source>
</evidence>
<dbReference type="NCBIfam" id="TIGR01145">
    <property type="entry name" value="ATP_synt_delta"/>
    <property type="match status" value="1"/>
</dbReference>
<evidence type="ECO:0000256" key="3">
    <source>
        <dbReference type="ARBA" id="ARBA00022781"/>
    </source>
</evidence>
<dbReference type="PRINTS" id="PR00125">
    <property type="entry name" value="ATPASEDELTA"/>
</dbReference>
<organism evidence="8 9">
    <name type="scientific">Raoultibacter timonensis</name>
    <dbReference type="NCBI Taxonomy" id="1907662"/>
    <lineage>
        <taxon>Bacteria</taxon>
        <taxon>Bacillati</taxon>
        <taxon>Actinomycetota</taxon>
        <taxon>Coriobacteriia</taxon>
        <taxon>Eggerthellales</taxon>
        <taxon>Eggerthellaceae</taxon>
        <taxon>Raoultibacter</taxon>
    </lineage>
</organism>
<dbReference type="RefSeq" id="WP_102378630.1">
    <property type="nucleotide sequence ID" value="NZ_AP025564.1"/>
</dbReference>
<evidence type="ECO:0000313" key="8">
    <source>
        <dbReference type="EMBL" id="BDE95805.1"/>
    </source>
</evidence>
<dbReference type="Gene3D" id="1.10.520.20">
    <property type="entry name" value="N-terminal domain of the delta subunit of the F1F0-ATP synthase"/>
    <property type="match status" value="1"/>
</dbReference>
<evidence type="ECO:0000256" key="4">
    <source>
        <dbReference type="ARBA" id="ARBA00023065"/>
    </source>
</evidence>
<dbReference type="EMBL" id="AP025564">
    <property type="protein sequence ID" value="BDE95805.1"/>
    <property type="molecule type" value="Genomic_DNA"/>
</dbReference>
<evidence type="ECO:0000256" key="2">
    <source>
        <dbReference type="ARBA" id="ARBA00022448"/>
    </source>
</evidence>
<proteinExistence type="inferred from homology"/>
<dbReference type="HAMAP" id="MF_01416">
    <property type="entry name" value="ATP_synth_delta_bact"/>
    <property type="match status" value="1"/>
</dbReference>
<dbReference type="Pfam" id="PF00213">
    <property type="entry name" value="OSCP"/>
    <property type="match status" value="1"/>
</dbReference>
<keyword evidence="2 7" id="KW-0813">Transport</keyword>
<keyword evidence="7" id="KW-0139">CF(1)</keyword>
<keyword evidence="5 7" id="KW-0472">Membrane</keyword>
<gene>
    <name evidence="7 8" type="primary">atpH</name>
    <name evidence="8" type="ORF">CE91St30_11380</name>
</gene>
<evidence type="ECO:0000313" key="9">
    <source>
        <dbReference type="Proteomes" id="UP001320544"/>
    </source>
</evidence>
<dbReference type="InterPro" id="IPR000711">
    <property type="entry name" value="ATPase_OSCP/dsu"/>
</dbReference>
<evidence type="ECO:0000256" key="1">
    <source>
        <dbReference type="ARBA" id="ARBA00004370"/>
    </source>
</evidence>
<evidence type="ECO:0000256" key="6">
    <source>
        <dbReference type="ARBA" id="ARBA00023310"/>
    </source>
</evidence>
<sequence length="192" mass="20836">MPTNRLVIKEEVATYASVLLDAAAEAGGQDAVLEVRDQAEQIVGFMRSNMDLSNALEDTSYTAEQRERIARGVFAPYDPVLVDVLAVMAERGDIALFSRVLRSYEEQIEGKLNIAVVDVTTVVPLDDSLREVIKKKAEADLGSEVVLREHIDKSILGGIIMSANGKRIDASVLSQLESARSVLKLSTDGGEC</sequence>
<keyword evidence="7" id="KW-1003">Cell membrane</keyword>
<name>A0ABM7WHR2_9ACTN</name>
<keyword evidence="4 7" id="KW-0406">Ion transport</keyword>
<keyword evidence="6 7" id="KW-0066">ATP synthesis</keyword>
<dbReference type="SUPFAM" id="SSF47928">
    <property type="entry name" value="N-terminal domain of the delta subunit of the F1F0-ATP synthase"/>
    <property type="match status" value="1"/>
</dbReference>
<evidence type="ECO:0000256" key="7">
    <source>
        <dbReference type="HAMAP-Rule" id="MF_01416"/>
    </source>
</evidence>
<comment type="subcellular location">
    <subcellularLocation>
        <location evidence="7">Cell membrane</location>
        <topology evidence="7">Peripheral membrane protein</topology>
    </subcellularLocation>
    <subcellularLocation>
        <location evidence="1">Membrane</location>
    </subcellularLocation>
</comment>
<comment type="similarity">
    <text evidence="7">Belongs to the ATPase delta chain family.</text>
</comment>
<dbReference type="Proteomes" id="UP001320544">
    <property type="component" value="Chromosome"/>
</dbReference>
<keyword evidence="9" id="KW-1185">Reference proteome</keyword>
<keyword evidence="3 7" id="KW-0375">Hydrogen ion transport</keyword>
<dbReference type="InterPro" id="IPR026015">
    <property type="entry name" value="ATP_synth_OSCP/delta_N_sf"/>
</dbReference>
<comment type="function">
    <text evidence="7">F(1)F(0) ATP synthase produces ATP from ADP in the presence of a proton or sodium gradient. F-type ATPases consist of two structural domains, F(1) containing the extramembraneous catalytic core and F(0) containing the membrane proton channel, linked together by a central stalk and a peripheral stalk. During catalysis, ATP synthesis in the catalytic domain of F(1) is coupled via a rotary mechanism of the central stalk subunits to proton translocation.</text>
</comment>
<accession>A0ABM7WHR2</accession>
<protein>
    <recommendedName>
        <fullName evidence="7">ATP synthase subunit delta</fullName>
    </recommendedName>
    <alternativeName>
        <fullName evidence="7">ATP synthase F(1) sector subunit delta</fullName>
    </alternativeName>
    <alternativeName>
        <fullName evidence="7">F-type ATPase subunit delta</fullName>
        <shortName evidence="7">F-ATPase subunit delta</shortName>
    </alternativeName>
</protein>